<dbReference type="NCBIfam" id="NF040941">
    <property type="entry name" value="GGGWT_bact"/>
    <property type="match status" value="1"/>
</dbReference>
<dbReference type="InterPro" id="IPR002181">
    <property type="entry name" value="Fibrinogen_a/b/g_C_dom"/>
</dbReference>
<dbReference type="Gene3D" id="3.90.215.10">
    <property type="entry name" value="Gamma Fibrinogen, chain A, domain 1"/>
    <property type="match status" value="1"/>
</dbReference>
<dbReference type="InterPro" id="IPR036056">
    <property type="entry name" value="Fibrinogen-like_C"/>
</dbReference>
<dbReference type="InterPro" id="IPR050373">
    <property type="entry name" value="Fibrinogen_C-term_domain"/>
</dbReference>
<dbReference type="Pfam" id="PF00147">
    <property type="entry name" value="Fibrinogen_C"/>
    <property type="match status" value="1"/>
</dbReference>
<dbReference type="AlphaFoldDB" id="A0A7M5XF68"/>
<evidence type="ECO:0000256" key="1">
    <source>
        <dbReference type="SAM" id="SignalP"/>
    </source>
</evidence>
<dbReference type="OrthoDB" id="5968928at2759"/>
<dbReference type="PROSITE" id="PS51406">
    <property type="entry name" value="FIBRINOGEN_C_2"/>
    <property type="match status" value="1"/>
</dbReference>
<evidence type="ECO:0000313" key="3">
    <source>
        <dbReference type="EnsemblMetazoa" id="CLYHEMP021954.1"/>
    </source>
</evidence>
<protein>
    <recommendedName>
        <fullName evidence="2">Fibrinogen C-terminal domain-containing protein</fullName>
    </recommendedName>
</protein>
<evidence type="ECO:0000313" key="4">
    <source>
        <dbReference type="Proteomes" id="UP000594262"/>
    </source>
</evidence>
<dbReference type="GeneID" id="136815297"/>
<keyword evidence="1" id="KW-0732">Signal</keyword>
<dbReference type="RefSeq" id="XP_066927839.1">
    <property type="nucleotide sequence ID" value="XM_067071738.1"/>
</dbReference>
<dbReference type="SMART" id="SM00186">
    <property type="entry name" value="FBG"/>
    <property type="match status" value="1"/>
</dbReference>
<organism evidence="3 4">
    <name type="scientific">Clytia hemisphaerica</name>
    <dbReference type="NCBI Taxonomy" id="252671"/>
    <lineage>
        <taxon>Eukaryota</taxon>
        <taxon>Metazoa</taxon>
        <taxon>Cnidaria</taxon>
        <taxon>Hydrozoa</taxon>
        <taxon>Hydroidolina</taxon>
        <taxon>Leptothecata</taxon>
        <taxon>Obeliida</taxon>
        <taxon>Clytiidae</taxon>
        <taxon>Clytia</taxon>
    </lineage>
</organism>
<accession>A0A7M5XF68</accession>
<dbReference type="EnsemblMetazoa" id="CLYHEMT021954.1">
    <property type="protein sequence ID" value="CLYHEMP021954.1"/>
    <property type="gene ID" value="CLYHEMG021954"/>
</dbReference>
<dbReference type="CDD" id="cd00087">
    <property type="entry name" value="FReD"/>
    <property type="match status" value="1"/>
</dbReference>
<reference evidence="3" key="1">
    <citation type="submission" date="2021-01" db="UniProtKB">
        <authorList>
            <consortium name="EnsemblMetazoa"/>
        </authorList>
    </citation>
    <scope>IDENTIFICATION</scope>
</reference>
<name>A0A7M5XF68_9CNID</name>
<evidence type="ECO:0000259" key="2">
    <source>
        <dbReference type="PROSITE" id="PS51406"/>
    </source>
</evidence>
<dbReference type="PANTHER" id="PTHR19143">
    <property type="entry name" value="FIBRINOGEN/TENASCIN/ANGIOPOEITIN"/>
    <property type="match status" value="1"/>
</dbReference>
<feature type="domain" description="Fibrinogen C-terminal" evidence="2">
    <location>
        <begin position="86"/>
        <end position="302"/>
    </location>
</feature>
<dbReference type="PANTHER" id="PTHR19143:SF394">
    <property type="entry name" value="ANGIOPOIETIN-RELATED PROTEIN 3-LIKE"/>
    <property type="match status" value="1"/>
</dbReference>
<dbReference type="Proteomes" id="UP000594262">
    <property type="component" value="Unplaced"/>
</dbReference>
<feature type="chain" id="PRO_5029543615" description="Fibrinogen C-terminal domain-containing protein" evidence="1">
    <location>
        <begin position="20"/>
        <end position="302"/>
    </location>
</feature>
<proteinExistence type="predicted"/>
<sequence>MKLIVVFLLATLTTPSVSSSDISKLQSEVQTLSQKLLQQGQKINQLEFLKTKDAVRNRYCQIKSDSCGSCFCVEDFNLIEKFYCDCRARPIRRDCKEHYTNGEKTSGLYMINTNTKDKSVPVYCDHDSDGGGWTVVQRRVDGSTDFNRDWKSYRIGFGELQREFWLGNDNLFHLTAQAYLKSSTVRFDLVRRSDSYKSWAKYSKFSVGDEWVEYKLHIAGYSGNAGDNMKIHDGMKFSTYDNDNDADSRNCAVLYKAPWWHQSCYGASLNGAYDALLNESNKFNRIYWAGQLKYSEMKVRRN</sequence>
<keyword evidence="4" id="KW-1185">Reference proteome</keyword>
<dbReference type="GO" id="GO:0005615">
    <property type="term" value="C:extracellular space"/>
    <property type="evidence" value="ECO:0007669"/>
    <property type="project" value="TreeGrafter"/>
</dbReference>
<dbReference type="SUPFAM" id="SSF56496">
    <property type="entry name" value="Fibrinogen C-terminal domain-like"/>
    <property type="match status" value="1"/>
</dbReference>
<feature type="signal peptide" evidence="1">
    <location>
        <begin position="1"/>
        <end position="19"/>
    </location>
</feature>
<dbReference type="InterPro" id="IPR014716">
    <property type="entry name" value="Fibrinogen_a/b/g_C_1"/>
</dbReference>